<evidence type="ECO:0000256" key="1">
    <source>
        <dbReference type="SAM" id="Phobius"/>
    </source>
</evidence>
<accession>A0A558D0Q6</accession>
<sequence>MSGIFLIIIVAAWFFAVKSLTGAITSTMKSGIIKKTTYIFLFTFLFLLPVADDIIGGFQFRALCTPENKLIYDAEKLRGKTVKTKDSTTHTLDKIIPIRVLTREWYDADTGEILITHKMYKAKGGWLSQLIGFPGGSPPYTFDGSCSSKEYYELFGKLNITRIEK</sequence>
<gene>
    <name evidence="2" type="ORF">FHK82_10510</name>
</gene>
<evidence type="ECO:0000313" key="3">
    <source>
        <dbReference type="Proteomes" id="UP000317355"/>
    </source>
</evidence>
<keyword evidence="1" id="KW-0472">Membrane</keyword>
<comment type="caution">
    <text evidence="2">The sequence shown here is derived from an EMBL/GenBank/DDBJ whole genome shotgun (WGS) entry which is preliminary data.</text>
</comment>
<evidence type="ECO:0000313" key="2">
    <source>
        <dbReference type="EMBL" id="TVT54609.1"/>
    </source>
</evidence>
<protein>
    <submittedName>
        <fullName evidence="2">Uncharacterized protein</fullName>
    </submittedName>
</protein>
<keyword evidence="1" id="KW-1133">Transmembrane helix</keyword>
<dbReference type="AlphaFoldDB" id="A0A558D0Q6"/>
<dbReference type="Proteomes" id="UP000317355">
    <property type="component" value="Unassembled WGS sequence"/>
</dbReference>
<reference evidence="2 3" key="1">
    <citation type="submission" date="2019-07" db="EMBL/GenBank/DDBJ databases">
        <title>The pathways for chlorine oxyanion respiration interact through the shared metabolite chlorate.</title>
        <authorList>
            <person name="Barnum T.P."/>
            <person name="Cheng Y."/>
            <person name="Hill K.A."/>
            <person name="Lucas L.N."/>
            <person name="Carlson H.K."/>
            <person name="Coates J.D."/>
        </authorList>
    </citation>
    <scope>NUCLEOTIDE SEQUENCE [LARGE SCALE GENOMIC DNA]</scope>
    <source>
        <strain evidence="2">BK-3</strain>
    </source>
</reference>
<name>A0A558D0Q6_9GAMM</name>
<organism evidence="2 3">
    <name type="scientific">Sedimenticola thiotaurini</name>
    <dbReference type="NCBI Taxonomy" id="1543721"/>
    <lineage>
        <taxon>Bacteria</taxon>
        <taxon>Pseudomonadati</taxon>
        <taxon>Pseudomonadota</taxon>
        <taxon>Gammaproteobacteria</taxon>
        <taxon>Chromatiales</taxon>
        <taxon>Sedimenticolaceae</taxon>
        <taxon>Sedimenticola</taxon>
    </lineage>
</organism>
<dbReference type="EMBL" id="VMRY01000041">
    <property type="protein sequence ID" value="TVT54609.1"/>
    <property type="molecule type" value="Genomic_DNA"/>
</dbReference>
<proteinExistence type="predicted"/>
<feature type="transmembrane region" description="Helical" evidence="1">
    <location>
        <begin position="38"/>
        <end position="60"/>
    </location>
</feature>
<keyword evidence="1" id="KW-0812">Transmembrane</keyword>